<dbReference type="PROSITE" id="PS50928">
    <property type="entry name" value="ABC_TM1"/>
    <property type="match status" value="1"/>
</dbReference>
<comment type="subcellular location">
    <subcellularLocation>
        <location evidence="1 7">Cell membrane</location>
        <topology evidence="1 7">Multi-pass membrane protein</topology>
    </subcellularLocation>
</comment>
<accession>A0ABY5P8B1</accession>
<dbReference type="InterPro" id="IPR035906">
    <property type="entry name" value="MetI-like_sf"/>
</dbReference>
<feature type="transmembrane region" description="Helical" evidence="7">
    <location>
        <begin position="84"/>
        <end position="108"/>
    </location>
</feature>
<feature type="domain" description="ABC transmembrane type-1" evidence="8">
    <location>
        <begin position="85"/>
        <end position="277"/>
    </location>
</feature>
<dbReference type="EMBL" id="CP102453">
    <property type="protein sequence ID" value="UUX34991.1"/>
    <property type="molecule type" value="Genomic_DNA"/>
</dbReference>
<organism evidence="9 10">
    <name type="scientific">Fundicoccus culcitae</name>
    <dbReference type="NCBI Taxonomy" id="2969821"/>
    <lineage>
        <taxon>Bacteria</taxon>
        <taxon>Bacillati</taxon>
        <taxon>Bacillota</taxon>
        <taxon>Bacilli</taxon>
        <taxon>Lactobacillales</taxon>
        <taxon>Aerococcaceae</taxon>
        <taxon>Fundicoccus</taxon>
    </lineage>
</organism>
<comment type="similarity">
    <text evidence="7">Belongs to the binding-protein-dependent transport system permease family.</text>
</comment>
<evidence type="ECO:0000313" key="10">
    <source>
        <dbReference type="Proteomes" id="UP001315967"/>
    </source>
</evidence>
<dbReference type="RefSeq" id="WP_313794485.1">
    <property type="nucleotide sequence ID" value="NZ_CP102453.1"/>
</dbReference>
<dbReference type="Pfam" id="PF00528">
    <property type="entry name" value="BPD_transp_1"/>
    <property type="match status" value="1"/>
</dbReference>
<keyword evidence="3" id="KW-1003">Cell membrane</keyword>
<keyword evidence="10" id="KW-1185">Reference proteome</keyword>
<evidence type="ECO:0000256" key="2">
    <source>
        <dbReference type="ARBA" id="ARBA00022448"/>
    </source>
</evidence>
<dbReference type="PANTHER" id="PTHR43744">
    <property type="entry name" value="ABC TRANSPORTER PERMEASE PROTEIN MG189-RELATED-RELATED"/>
    <property type="match status" value="1"/>
</dbReference>
<dbReference type="SUPFAM" id="SSF161098">
    <property type="entry name" value="MetI-like"/>
    <property type="match status" value="1"/>
</dbReference>
<evidence type="ECO:0000256" key="3">
    <source>
        <dbReference type="ARBA" id="ARBA00022475"/>
    </source>
</evidence>
<dbReference type="PANTHER" id="PTHR43744:SF1">
    <property type="entry name" value="BINDING-PROTEIN-DEPENDENT TRANSPORT SYSTEMS INNER MEMBRANE COMPONENT"/>
    <property type="match status" value="1"/>
</dbReference>
<keyword evidence="2 7" id="KW-0813">Transport</keyword>
<dbReference type="InterPro" id="IPR000515">
    <property type="entry name" value="MetI-like"/>
</dbReference>
<evidence type="ECO:0000256" key="5">
    <source>
        <dbReference type="ARBA" id="ARBA00022989"/>
    </source>
</evidence>
<name>A0ABY5P8B1_9LACT</name>
<keyword evidence="6 7" id="KW-0472">Membrane</keyword>
<feature type="transmembrane region" description="Helical" evidence="7">
    <location>
        <begin position="120"/>
        <end position="141"/>
    </location>
</feature>
<feature type="transmembrane region" description="Helical" evidence="7">
    <location>
        <begin position="257"/>
        <end position="277"/>
    </location>
</feature>
<dbReference type="CDD" id="cd06261">
    <property type="entry name" value="TM_PBP2"/>
    <property type="match status" value="1"/>
</dbReference>
<gene>
    <name evidence="9" type="ORF">NRE15_04920</name>
</gene>
<evidence type="ECO:0000313" key="9">
    <source>
        <dbReference type="EMBL" id="UUX34991.1"/>
    </source>
</evidence>
<evidence type="ECO:0000256" key="7">
    <source>
        <dbReference type="RuleBase" id="RU363032"/>
    </source>
</evidence>
<feature type="transmembrane region" description="Helical" evidence="7">
    <location>
        <begin position="21"/>
        <end position="44"/>
    </location>
</feature>
<proteinExistence type="inferred from homology"/>
<reference evidence="9 10" key="1">
    <citation type="submission" date="2022-08" db="EMBL/GenBank/DDBJ databases">
        <title>Aerococcaceae sp. nov isolated from spoiled eye mask.</title>
        <authorList>
            <person name="Zhou G."/>
            <person name="Xie X.-B."/>
            <person name="Shi Q.-S."/>
            <person name="Wang Y.-S."/>
            <person name="Wen X."/>
            <person name="Peng H."/>
            <person name="Yang X.-J."/>
            <person name="Tao H.-B."/>
            <person name="Huang X.-M."/>
        </authorList>
    </citation>
    <scope>NUCLEOTIDE SEQUENCE [LARGE SCALE GENOMIC DNA]</scope>
    <source>
        <strain evidence="10">DM20194951</strain>
    </source>
</reference>
<dbReference type="Gene3D" id="1.10.3720.10">
    <property type="entry name" value="MetI-like"/>
    <property type="match status" value="1"/>
</dbReference>
<feature type="transmembrane region" description="Helical" evidence="7">
    <location>
        <begin position="195"/>
        <end position="216"/>
    </location>
</feature>
<dbReference type="Proteomes" id="UP001315967">
    <property type="component" value="Chromosome"/>
</dbReference>
<sequence>MASFQGMKINPKRFHRSQLKFYAVLIPLAIFMGLPIVFIFNHAFKPIDELFAFPPTFIVQNPTWQNFRNLFSSANSNATPMLRYLFNSIVVCSVVVVLTIIVGTMAGYALSKKEFRGKYVISEINTLALMFVSTAVAIPRYLVIENLGLINTFWAHILPALAMPVGLFLIKQFIDQIPDEIIEAAVVDGATDLTIYFRIILPMIKPAIATVAILAFQATWNNVEVSDLYINNEELKTFAFYMSTLSSQQGNTVAGQGMSAAAALIMFVPNLVIFIFMQKQVMDTMAHSGIK</sequence>
<evidence type="ECO:0000256" key="1">
    <source>
        <dbReference type="ARBA" id="ARBA00004651"/>
    </source>
</evidence>
<keyword evidence="5 7" id="KW-1133">Transmembrane helix</keyword>
<evidence type="ECO:0000259" key="8">
    <source>
        <dbReference type="PROSITE" id="PS50928"/>
    </source>
</evidence>
<keyword evidence="4 7" id="KW-0812">Transmembrane</keyword>
<evidence type="ECO:0000256" key="6">
    <source>
        <dbReference type="ARBA" id="ARBA00023136"/>
    </source>
</evidence>
<protein>
    <submittedName>
        <fullName evidence="9">Carbohydrate ABC transporter permease</fullName>
    </submittedName>
</protein>
<feature type="transmembrane region" description="Helical" evidence="7">
    <location>
        <begin position="153"/>
        <end position="174"/>
    </location>
</feature>
<evidence type="ECO:0000256" key="4">
    <source>
        <dbReference type="ARBA" id="ARBA00022692"/>
    </source>
</evidence>